<dbReference type="InterPro" id="IPR013520">
    <property type="entry name" value="Ribonucl_H"/>
</dbReference>
<feature type="compositionally biased region" description="Polar residues" evidence="6">
    <location>
        <begin position="105"/>
        <end position="123"/>
    </location>
</feature>
<dbReference type="InterPro" id="IPR037433">
    <property type="entry name" value="ISG20_DEDDh"/>
</dbReference>
<dbReference type="InterPro" id="IPR036397">
    <property type="entry name" value="RNaseH_sf"/>
</dbReference>
<dbReference type="EMBL" id="CAWUFR010000280">
    <property type="protein sequence ID" value="CAK6975000.1"/>
    <property type="molecule type" value="Genomic_DNA"/>
</dbReference>
<dbReference type="Proteomes" id="UP001314229">
    <property type="component" value="Unassembled WGS sequence"/>
</dbReference>
<dbReference type="SMART" id="SM00479">
    <property type="entry name" value="EXOIII"/>
    <property type="match status" value="1"/>
</dbReference>
<gene>
    <name evidence="8" type="ORF">FSCOSCO3_A036165</name>
</gene>
<evidence type="ECO:0000313" key="9">
    <source>
        <dbReference type="Proteomes" id="UP001314229"/>
    </source>
</evidence>
<dbReference type="InterPro" id="IPR047021">
    <property type="entry name" value="REXO1/3/4-like"/>
</dbReference>
<feature type="compositionally biased region" description="Polar residues" evidence="6">
    <location>
        <begin position="136"/>
        <end position="147"/>
    </location>
</feature>
<name>A0AAV1PUM3_SCOSC</name>
<keyword evidence="2" id="KW-0540">Nuclease</keyword>
<keyword evidence="5" id="KW-0539">Nucleus</keyword>
<protein>
    <submittedName>
        <fullName evidence="8">Interferon-stimulated 20 kDa exonuclease-like 2</fullName>
    </submittedName>
</protein>
<comment type="subcellular location">
    <subcellularLocation>
        <location evidence="1">Nucleus</location>
    </subcellularLocation>
</comment>
<feature type="compositionally biased region" description="Low complexity" evidence="6">
    <location>
        <begin position="88"/>
        <end position="104"/>
    </location>
</feature>
<evidence type="ECO:0000313" key="8">
    <source>
        <dbReference type="EMBL" id="CAK6975000.1"/>
    </source>
</evidence>
<dbReference type="FunFam" id="3.30.420.10:FF:000007">
    <property type="entry name" value="Interferon-stimulated exonuclease gene 20"/>
    <property type="match status" value="1"/>
</dbReference>
<dbReference type="GO" id="GO:0000175">
    <property type="term" value="F:3'-5'-RNA exonuclease activity"/>
    <property type="evidence" value="ECO:0007669"/>
    <property type="project" value="InterPro"/>
</dbReference>
<evidence type="ECO:0000256" key="4">
    <source>
        <dbReference type="ARBA" id="ARBA00022839"/>
    </source>
</evidence>
<feature type="domain" description="Exonuclease" evidence="7">
    <location>
        <begin position="168"/>
        <end position="334"/>
    </location>
</feature>
<evidence type="ECO:0000256" key="5">
    <source>
        <dbReference type="ARBA" id="ARBA00023242"/>
    </source>
</evidence>
<dbReference type="InterPro" id="IPR012337">
    <property type="entry name" value="RNaseH-like_sf"/>
</dbReference>
<organism evidence="8 9">
    <name type="scientific">Scomber scombrus</name>
    <name type="common">Atlantic mackerel</name>
    <name type="synonym">Scomber vernalis</name>
    <dbReference type="NCBI Taxonomy" id="13677"/>
    <lineage>
        <taxon>Eukaryota</taxon>
        <taxon>Metazoa</taxon>
        <taxon>Chordata</taxon>
        <taxon>Craniata</taxon>
        <taxon>Vertebrata</taxon>
        <taxon>Euteleostomi</taxon>
        <taxon>Actinopterygii</taxon>
        <taxon>Neopterygii</taxon>
        <taxon>Teleostei</taxon>
        <taxon>Neoteleostei</taxon>
        <taxon>Acanthomorphata</taxon>
        <taxon>Pelagiaria</taxon>
        <taxon>Scombriformes</taxon>
        <taxon>Scombridae</taxon>
        <taxon>Scomber</taxon>
    </lineage>
</organism>
<keyword evidence="9" id="KW-1185">Reference proteome</keyword>
<evidence type="ECO:0000256" key="2">
    <source>
        <dbReference type="ARBA" id="ARBA00022722"/>
    </source>
</evidence>
<keyword evidence="4 8" id="KW-0269">Exonuclease</keyword>
<evidence type="ECO:0000256" key="6">
    <source>
        <dbReference type="SAM" id="MobiDB-lite"/>
    </source>
</evidence>
<dbReference type="CDD" id="cd06149">
    <property type="entry name" value="ISG20"/>
    <property type="match status" value="1"/>
</dbReference>
<sequence>MSDITINTTCSSDDTLVRRVQTGNRKRKNKWFLKKMRHLESNGYLEDTHQYNQRAGESTHHQTPRQNGAFTKHPSLPASTQNKRLPHANAAAASAAVGASHCSSKPSGSTHSLPPLTVTVTNQGGNGKLKGPESARSVTNSPSTSVASCHKPTNAAAGSQSSAGHPTKYVAVDCEMVGTGPKGRNSQLARCSIVSYEGDVVYDKFINPSVPVTDYRTRWSGIRRRDLERATPYPEARKEILKLLMGKVVIGHAIHNDFKVLGYSHPAVLTRDTSRIPLLNRRAGFAENECASLKRLTKAIFNRDIQTGRKGHSSVEDAKATMELYRVVEAEWERTLASKSQAS</sequence>
<dbReference type="PANTHER" id="PTHR12801">
    <property type="entry name" value="RNA EXONUCLEASE REXO1 / RECO3 FAMILY MEMBER-RELATED"/>
    <property type="match status" value="1"/>
</dbReference>
<proteinExistence type="predicted"/>
<dbReference type="GO" id="GO:0003676">
    <property type="term" value="F:nucleic acid binding"/>
    <property type="evidence" value="ECO:0007669"/>
    <property type="project" value="InterPro"/>
</dbReference>
<evidence type="ECO:0000256" key="1">
    <source>
        <dbReference type="ARBA" id="ARBA00004123"/>
    </source>
</evidence>
<feature type="region of interest" description="Disordered" evidence="6">
    <location>
        <begin position="53"/>
        <end position="164"/>
    </location>
</feature>
<dbReference type="SUPFAM" id="SSF53098">
    <property type="entry name" value="Ribonuclease H-like"/>
    <property type="match status" value="1"/>
</dbReference>
<comment type="caution">
    <text evidence="8">The sequence shown here is derived from an EMBL/GenBank/DDBJ whole genome shotgun (WGS) entry which is preliminary data.</text>
</comment>
<dbReference type="AlphaFoldDB" id="A0AAV1PUM3"/>
<dbReference type="PANTHER" id="PTHR12801:SF78">
    <property type="entry name" value="INTERFERON-STIMULATED 20 KDA EXONUCLEASE-LIKE 2"/>
    <property type="match status" value="1"/>
</dbReference>
<dbReference type="Pfam" id="PF00929">
    <property type="entry name" value="RNase_T"/>
    <property type="match status" value="1"/>
</dbReference>
<reference evidence="8 9" key="1">
    <citation type="submission" date="2024-01" db="EMBL/GenBank/DDBJ databases">
        <authorList>
            <person name="Alioto T."/>
            <person name="Alioto T."/>
            <person name="Gomez Garrido J."/>
        </authorList>
    </citation>
    <scope>NUCLEOTIDE SEQUENCE [LARGE SCALE GENOMIC DNA]</scope>
</reference>
<dbReference type="Gene3D" id="3.30.420.10">
    <property type="entry name" value="Ribonuclease H-like superfamily/Ribonuclease H"/>
    <property type="match status" value="1"/>
</dbReference>
<keyword evidence="3" id="KW-0378">Hydrolase</keyword>
<evidence type="ECO:0000256" key="3">
    <source>
        <dbReference type="ARBA" id="ARBA00022801"/>
    </source>
</evidence>
<accession>A0AAV1PUM3</accession>
<evidence type="ECO:0000259" key="7">
    <source>
        <dbReference type="SMART" id="SM00479"/>
    </source>
</evidence>
<dbReference type="GO" id="GO:0005730">
    <property type="term" value="C:nucleolus"/>
    <property type="evidence" value="ECO:0007669"/>
    <property type="project" value="UniProtKB-ARBA"/>
</dbReference>